<dbReference type="AlphaFoldDB" id="A0A813MZI8"/>
<dbReference type="Proteomes" id="UP000663832">
    <property type="component" value="Unassembled WGS sequence"/>
</dbReference>
<name>A0A813MZI8_9BILA</name>
<feature type="signal peptide" evidence="1">
    <location>
        <begin position="1"/>
        <end position="17"/>
    </location>
</feature>
<proteinExistence type="predicted"/>
<protein>
    <submittedName>
        <fullName evidence="2">Uncharacterized protein</fullName>
    </submittedName>
</protein>
<keyword evidence="1" id="KW-0732">Signal</keyword>
<keyword evidence="3" id="KW-1185">Reference proteome</keyword>
<organism evidence="2 3">
    <name type="scientific">Adineta steineri</name>
    <dbReference type="NCBI Taxonomy" id="433720"/>
    <lineage>
        <taxon>Eukaryota</taxon>
        <taxon>Metazoa</taxon>
        <taxon>Spiralia</taxon>
        <taxon>Gnathifera</taxon>
        <taxon>Rotifera</taxon>
        <taxon>Eurotatoria</taxon>
        <taxon>Bdelloidea</taxon>
        <taxon>Adinetida</taxon>
        <taxon>Adinetidae</taxon>
        <taxon>Adineta</taxon>
    </lineage>
</organism>
<sequence>MLIALWILFYHIHRIISMECEYSSREYQVALRPDLLENSFHDGVMKVIDELAKIEDTKTIDFKVSRSSLKFNNITMVHYTPENSQLSQEFFIRIKFKSRQKKPNEPADIVMKISNADPGLSCLPLTIAQNYIDKTRIKFELDIHGENGFIRSKFAHSYTTELSLDFDQTTAVNLSAILIDVAAKTTRSNEPIILIPKSYDKRILQTAEFQVKLAGEKTDAMIQYYQESGALKCEFSFRIKGTTVHREILIASQKLIKQLSQVSTIALIESQEE</sequence>
<evidence type="ECO:0000313" key="2">
    <source>
        <dbReference type="EMBL" id="CAF0729511.1"/>
    </source>
</evidence>
<gene>
    <name evidence="2" type="ORF">QVE165_LOCUS137</name>
</gene>
<feature type="chain" id="PRO_5032952221" evidence="1">
    <location>
        <begin position="18"/>
        <end position="273"/>
    </location>
</feature>
<reference evidence="2" key="1">
    <citation type="submission" date="2021-02" db="EMBL/GenBank/DDBJ databases">
        <authorList>
            <person name="Nowell W R."/>
        </authorList>
    </citation>
    <scope>NUCLEOTIDE SEQUENCE</scope>
</reference>
<dbReference type="OrthoDB" id="10006051at2759"/>
<dbReference type="EMBL" id="CAJNOM010000001">
    <property type="protein sequence ID" value="CAF0729511.1"/>
    <property type="molecule type" value="Genomic_DNA"/>
</dbReference>
<accession>A0A813MZI8</accession>
<evidence type="ECO:0000313" key="3">
    <source>
        <dbReference type="Proteomes" id="UP000663832"/>
    </source>
</evidence>
<comment type="caution">
    <text evidence="2">The sequence shown here is derived from an EMBL/GenBank/DDBJ whole genome shotgun (WGS) entry which is preliminary data.</text>
</comment>
<evidence type="ECO:0000256" key="1">
    <source>
        <dbReference type="SAM" id="SignalP"/>
    </source>
</evidence>